<organism evidence="19 20">
    <name type="scientific">Sphingobacterium thalpophilum</name>
    <dbReference type="NCBI Taxonomy" id="259"/>
    <lineage>
        <taxon>Bacteria</taxon>
        <taxon>Pseudomonadati</taxon>
        <taxon>Bacteroidota</taxon>
        <taxon>Sphingobacteriia</taxon>
        <taxon>Sphingobacteriales</taxon>
        <taxon>Sphingobacteriaceae</taxon>
        <taxon>Sphingobacterium</taxon>
    </lineage>
</organism>
<evidence type="ECO:0000256" key="8">
    <source>
        <dbReference type="ARBA" id="ARBA00023277"/>
    </source>
</evidence>
<feature type="site" description="Transition state stabilizer" evidence="17">
    <location>
        <position position="391"/>
    </location>
</feature>
<accession>A0A4U9VL01</accession>
<keyword evidence="7 14" id="KW-0378">Hydrolase</keyword>
<feature type="active site" description="Proton donor" evidence="15">
    <location>
        <position position="297"/>
    </location>
</feature>
<dbReference type="GeneID" id="78464246"/>
<feature type="binding site" evidence="16">
    <location>
        <begin position="322"/>
        <end position="326"/>
    </location>
    <ligand>
        <name>substrate</name>
    </ligand>
</feature>
<evidence type="ECO:0000256" key="13">
    <source>
        <dbReference type="NCBIfam" id="TIGR02402"/>
    </source>
</evidence>
<evidence type="ECO:0000256" key="14">
    <source>
        <dbReference type="PIRNR" id="PIRNR006337"/>
    </source>
</evidence>
<dbReference type="AlphaFoldDB" id="A0A4U9VL01"/>
<evidence type="ECO:0000256" key="3">
    <source>
        <dbReference type="ARBA" id="ARBA00008061"/>
    </source>
</evidence>
<comment type="similarity">
    <text evidence="3 14">Belongs to the glycosyl hydrolase 13 family.</text>
</comment>
<dbReference type="Pfam" id="PF00128">
    <property type="entry name" value="Alpha-amylase"/>
    <property type="match status" value="1"/>
</dbReference>
<comment type="pathway">
    <text evidence="2 14">Glycan biosynthesis; trehalose biosynthesis.</text>
</comment>
<sequence>MQKTGIEKIGASCSATGGQVRVWAPFATSVSCVLGSQLTIPLQKEEYGYWYAESQDLRQGCLYRINIDGQEYPDPASLSQPEGVHGPSEIIDLSFPWTDRDYQPSRQSDFIIYELHVGTFTEKHDFAGAMERLPHLKDLGITAIEIMPIAQFSGDRNWGYDGVFPFAVHNSYGGAVGLQRFVDACHQLDIAVILDVVYNHLGPEGNYFPEFGPYFTDKYHTPWGQAINYDDRLNHGIRDMVLANVRMWFEDFHIDALRMDAVHAIKDFSPVHILQAIRQQTDEIIAATGKPRYLFVECDLNDRRFLEPLVKNGFAMDAQWLDEFHHALRVAVGEERRGYYEEFDGIGHLAKAYETAYVYDGCYSTHRQKFFGSKADGLPGKQFIVFSQNHDQVGNRMLGERSTVLYKDPIPKLLALAVFVSPFIPLIFMGEEWGTKKPFQYFVSHCSAELVKAVREGRRKEFAEFHTGNEVPDPQNQATFEGSVLDWKEPDSGKHRSYLAYYRALINFRKTNPVFKNIQREEMQASYVHEQSLLMLRIEKEGVRLLVVMNFSDRDQQISVSDMPQWQRIFDTDQGADINGESQFKQFEDTIAAWSGVVFQAGVHAFGVDR</sequence>
<feature type="domain" description="Glycosyl hydrolase family 13 catalytic" evidence="18">
    <location>
        <begin position="114"/>
        <end position="458"/>
    </location>
</feature>
<dbReference type="PROSITE" id="PS51257">
    <property type="entry name" value="PROKAR_LIPOPROTEIN"/>
    <property type="match status" value="1"/>
</dbReference>
<evidence type="ECO:0000256" key="16">
    <source>
        <dbReference type="PIRSR" id="PIRSR006337-2"/>
    </source>
</evidence>
<dbReference type="CDD" id="cd02853">
    <property type="entry name" value="E_set_MTHase_like_N"/>
    <property type="match status" value="1"/>
</dbReference>
<dbReference type="SUPFAM" id="SSF51445">
    <property type="entry name" value="(Trans)glycosidases"/>
    <property type="match status" value="1"/>
</dbReference>
<dbReference type="Gene3D" id="1.10.10.760">
    <property type="entry name" value="E-set domains of sugar-utilizing enzymes"/>
    <property type="match status" value="1"/>
</dbReference>
<dbReference type="InterPro" id="IPR013783">
    <property type="entry name" value="Ig-like_fold"/>
</dbReference>
<evidence type="ECO:0000256" key="15">
    <source>
        <dbReference type="PIRSR" id="PIRSR006337-1"/>
    </source>
</evidence>
<dbReference type="GO" id="GO:0005737">
    <property type="term" value="C:cytoplasm"/>
    <property type="evidence" value="ECO:0007669"/>
    <property type="project" value="UniProtKB-SubCell"/>
</dbReference>
<feature type="active site" description="Nucleophile" evidence="15">
    <location>
        <position position="260"/>
    </location>
</feature>
<dbReference type="SUPFAM" id="SSF81296">
    <property type="entry name" value="E set domains"/>
    <property type="match status" value="1"/>
</dbReference>
<proteinExistence type="inferred from homology"/>
<evidence type="ECO:0000256" key="5">
    <source>
        <dbReference type="ARBA" id="ARBA00015938"/>
    </source>
</evidence>
<dbReference type="PIRSF" id="PIRSF006337">
    <property type="entry name" value="Trehalose_TreZ"/>
    <property type="match status" value="1"/>
</dbReference>
<keyword evidence="9 14" id="KW-0326">Glycosidase</keyword>
<evidence type="ECO:0000256" key="11">
    <source>
        <dbReference type="ARBA" id="ARBA00033284"/>
    </source>
</evidence>
<evidence type="ECO:0000256" key="1">
    <source>
        <dbReference type="ARBA" id="ARBA00004496"/>
    </source>
</evidence>
<dbReference type="EMBL" id="LR590484">
    <property type="protein sequence ID" value="VTR47825.1"/>
    <property type="molecule type" value="Genomic_DNA"/>
</dbReference>
<dbReference type="EC" id="3.2.1.141" evidence="4 13"/>
<dbReference type="SMART" id="SM00642">
    <property type="entry name" value="Aamy"/>
    <property type="match status" value="1"/>
</dbReference>
<dbReference type="NCBIfam" id="TIGR02402">
    <property type="entry name" value="trehalose_TreZ"/>
    <property type="match status" value="1"/>
</dbReference>
<dbReference type="InterPro" id="IPR014756">
    <property type="entry name" value="Ig_E-set"/>
</dbReference>
<evidence type="ECO:0000256" key="7">
    <source>
        <dbReference type="ARBA" id="ARBA00022801"/>
    </source>
</evidence>
<dbReference type="InterPro" id="IPR044901">
    <property type="entry name" value="Trehalose_TreZ_E-set_sf"/>
</dbReference>
<dbReference type="KEGG" id="stha:NCTC11429_03584"/>
<protein>
    <recommendedName>
        <fullName evidence="5 13">Malto-oligosyltrehalose trehalohydrolase</fullName>
        <shortName evidence="14">MTHase</shortName>
        <ecNumber evidence="4 13">3.2.1.141</ecNumber>
    </recommendedName>
    <alternativeName>
        <fullName evidence="11 14">4-alpha-D-((1-&gt;4)-alpha-D-glucano)trehalose trehalohydrolase</fullName>
    </alternativeName>
    <alternativeName>
        <fullName evidence="10 14">Maltooligosyl trehalose trehalohydrolase</fullName>
    </alternativeName>
</protein>
<comment type="subcellular location">
    <subcellularLocation>
        <location evidence="1 15">Cytoplasm</location>
    </subcellularLocation>
</comment>
<dbReference type="UniPathway" id="UPA00299"/>
<dbReference type="STRING" id="1123265.GCA_000686625_01280"/>
<gene>
    <name evidence="19" type="primary">treZ</name>
    <name evidence="19" type="ORF">NCTC11429_03584</name>
</gene>
<evidence type="ECO:0000256" key="12">
    <source>
        <dbReference type="ARBA" id="ARBA00034013"/>
    </source>
</evidence>
<comment type="catalytic activity">
    <reaction evidence="12 14">
        <text>hydrolysis of (1-&gt;4)-alpha-D-glucosidic linkage in 4-alpha-D-[(1-&gt;4)-alpha-D-glucanosyl]n trehalose to yield trehalose and (1-&gt;4)-alpha-D-glucan.</text>
        <dbReference type="EC" id="3.2.1.141"/>
    </reaction>
</comment>
<dbReference type="Gene3D" id="2.60.40.10">
    <property type="entry name" value="Immunoglobulins"/>
    <property type="match status" value="1"/>
</dbReference>
<dbReference type="PANTHER" id="PTHR43651:SF11">
    <property type="entry name" value="MALTO-OLIGOSYLTREHALOSE TREHALOHYDROLASE"/>
    <property type="match status" value="1"/>
</dbReference>
<reference evidence="19 20" key="1">
    <citation type="submission" date="2019-05" db="EMBL/GenBank/DDBJ databases">
        <authorList>
            <consortium name="Pathogen Informatics"/>
        </authorList>
    </citation>
    <scope>NUCLEOTIDE SEQUENCE [LARGE SCALE GENOMIC DNA]</scope>
    <source>
        <strain evidence="19 20">NCTC11429</strain>
    </source>
</reference>
<dbReference type="GO" id="GO:0005992">
    <property type="term" value="P:trehalose biosynthetic process"/>
    <property type="evidence" value="ECO:0007669"/>
    <property type="project" value="UniProtKB-UniRule"/>
</dbReference>
<feature type="binding site" evidence="16">
    <location>
        <begin position="390"/>
        <end position="395"/>
    </location>
    <ligand>
        <name>substrate</name>
    </ligand>
</feature>
<evidence type="ECO:0000313" key="20">
    <source>
        <dbReference type="Proteomes" id="UP000308196"/>
    </source>
</evidence>
<dbReference type="GO" id="GO:0033942">
    <property type="term" value="F:4-alpha-D-(1-&gt;4)-alpha-D-glucanotrehalose trehalohydrolase activity"/>
    <property type="evidence" value="ECO:0007669"/>
    <property type="project" value="UniProtKB-EC"/>
</dbReference>
<feature type="binding site" evidence="16">
    <location>
        <begin position="258"/>
        <end position="263"/>
    </location>
    <ligand>
        <name>substrate</name>
    </ligand>
</feature>
<dbReference type="Gene3D" id="3.20.20.80">
    <property type="entry name" value="Glycosidases"/>
    <property type="match status" value="1"/>
</dbReference>
<dbReference type="PANTHER" id="PTHR43651">
    <property type="entry name" value="1,4-ALPHA-GLUCAN-BRANCHING ENZYME"/>
    <property type="match status" value="1"/>
</dbReference>
<keyword evidence="6" id="KW-0963">Cytoplasm</keyword>
<dbReference type="RefSeq" id="WP_051606573.1">
    <property type="nucleotide sequence ID" value="NZ_CP158797.1"/>
</dbReference>
<evidence type="ECO:0000313" key="19">
    <source>
        <dbReference type="EMBL" id="VTR47825.1"/>
    </source>
</evidence>
<dbReference type="InterPro" id="IPR012768">
    <property type="entry name" value="Trehalose_TreZ"/>
</dbReference>
<evidence type="ECO:0000256" key="6">
    <source>
        <dbReference type="ARBA" id="ARBA00022490"/>
    </source>
</evidence>
<name>A0A4U9VL01_9SPHI</name>
<evidence type="ECO:0000256" key="2">
    <source>
        <dbReference type="ARBA" id="ARBA00005199"/>
    </source>
</evidence>
<evidence type="ECO:0000256" key="9">
    <source>
        <dbReference type="ARBA" id="ARBA00023295"/>
    </source>
</evidence>
<evidence type="ECO:0000256" key="4">
    <source>
        <dbReference type="ARBA" id="ARBA00012268"/>
    </source>
</evidence>
<dbReference type="CDD" id="cd11325">
    <property type="entry name" value="AmyAc_GTHase"/>
    <property type="match status" value="1"/>
</dbReference>
<dbReference type="InterPro" id="IPR006047">
    <property type="entry name" value="GH13_cat_dom"/>
</dbReference>
<evidence type="ECO:0000256" key="17">
    <source>
        <dbReference type="PIRSR" id="PIRSR006337-3"/>
    </source>
</evidence>
<keyword evidence="8" id="KW-0119">Carbohydrate metabolism</keyword>
<evidence type="ECO:0000259" key="18">
    <source>
        <dbReference type="SMART" id="SM00642"/>
    </source>
</evidence>
<dbReference type="Proteomes" id="UP000308196">
    <property type="component" value="Chromosome"/>
</dbReference>
<evidence type="ECO:0000256" key="10">
    <source>
        <dbReference type="ARBA" id="ARBA00032057"/>
    </source>
</evidence>
<dbReference type="InterPro" id="IPR017853">
    <property type="entry name" value="GH"/>
</dbReference>